<dbReference type="Proteomes" id="UP000828390">
    <property type="component" value="Unassembled WGS sequence"/>
</dbReference>
<organism evidence="1 2">
    <name type="scientific">Dreissena polymorpha</name>
    <name type="common">Zebra mussel</name>
    <name type="synonym">Mytilus polymorpha</name>
    <dbReference type="NCBI Taxonomy" id="45954"/>
    <lineage>
        <taxon>Eukaryota</taxon>
        <taxon>Metazoa</taxon>
        <taxon>Spiralia</taxon>
        <taxon>Lophotrochozoa</taxon>
        <taxon>Mollusca</taxon>
        <taxon>Bivalvia</taxon>
        <taxon>Autobranchia</taxon>
        <taxon>Heteroconchia</taxon>
        <taxon>Euheterodonta</taxon>
        <taxon>Imparidentia</taxon>
        <taxon>Neoheterodontei</taxon>
        <taxon>Myida</taxon>
        <taxon>Dreissenoidea</taxon>
        <taxon>Dreissenidae</taxon>
        <taxon>Dreissena</taxon>
    </lineage>
</organism>
<name>A0A9D4RKT7_DREPO</name>
<accession>A0A9D4RKT7</accession>
<protein>
    <submittedName>
        <fullName evidence="1">Uncharacterized protein</fullName>
    </submittedName>
</protein>
<reference evidence="1" key="2">
    <citation type="submission" date="2020-11" db="EMBL/GenBank/DDBJ databases">
        <authorList>
            <person name="McCartney M.A."/>
            <person name="Auch B."/>
            <person name="Kono T."/>
            <person name="Mallez S."/>
            <person name="Becker A."/>
            <person name="Gohl D.M."/>
            <person name="Silverstein K.A.T."/>
            <person name="Koren S."/>
            <person name="Bechman K.B."/>
            <person name="Herman A."/>
            <person name="Abrahante J.E."/>
            <person name="Garbe J."/>
        </authorList>
    </citation>
    <scope>NUCLEOTIDE SEQUENCE</scope>
    <source>
        <strain evidence="1">Duluth1</strain>
        <tissue evidence="1">Whole animal</tissue>
    </source>
</reference>
<dbReference type="EMBL" id="JAIWYP010000002">
    <property type="protein sequence ID" value="KAH3871123.1"/>
    <property type="molecule type" value="Genomic_DNA"/>
</dbReference>
<reference evidence="1" key="1">
    <citation type="journal article" date="2019" name="bioRxiv">
        <title>The Genome of the Zebra Mussel, Dreissena polymorpha: A Resource for Invasive Species Research.</title>
        <authorList>
            <person name="McCartney M.A."/>
            <person name="Auch B."/>
            <person name="Kono T."/>
            <person name="Mallez S."/>
            <person name="Zhang Y."/>
            <person name="Obille A."/>
            <person name="Becker A."/>
            <person name="Abrahante J.E."/>
            <person name="Garbe J."/>
            <person name="Badalamenti J.P."/>
            <person name="Herman A."/>
            <person name="Mangelson H."/>
            <person name="Liachko I."/>
            <person name="Sullivan S."/>
            <person name="Sone E.D."/>
            <person name="Koren S."/>
            <person name="Silverstein K.A.T."/>
            <person name="Beckman K.B."/>
            <person name="Gohl D.M."/>
        </authorList>
    </citation>
    <scope>NUCLEOTIDE SEQUENCE</scope>
    <source>
        <strain evidence="1">Duluth1</strain>
        <tissue evidence="1">Whole animal</tissue>
    </source>
</reference>
<evidence type="ECO:0000313" key="2">
    <source>
        <dbReference type="Proteomes" id="UP000828390"/>
    </source>
</evidence>
<sequence>MQIIDCHTAAILQDGRLLCICIHLVYLCLQTFSEGSWNRDISISSANTRFLAHADRRYIRRLSTSTQDECQCSGQSCHQCDVTDVTIQPD</sequence>
<evidence type="ECO:0000313" key="1">
    <source>
        <dbReference type="EMBL" id="KAH3871123.1"/>
    </source>
</evidence>
<keyword evidence="2" id="KW-1185">Reference proteome</keyword>
<gene>
    <name evidence="1" type="ORF">DPMN_034317</name>
</gene>
<proteinExistence type="predicted"/>
<dbReference type="AlphaFoldDB" id="A0A9D4RKT7"/>
<comment type="caution">
    <text evidence="1">The sequence shown here is derived from an EMBL/GenBank/DDBJ whole genome shotgun (WGS) entry which is preliminary data.</text>
</comment>